<dbReference type="InterPro" id="IPR002187">
    <property type="entry name" value="N-reg_PII"/>
</dbReference>
<dbReference type="PROSITE" id="PS51343">
    <property type="entry name" value="PII_GLNB_DOM"/>
    <property type="match status" value="1"/>
</dbReference>
<dbReference type="AlphaFoldDB" id="A0AB39BW72"/>
<sequence length="120" mass="13248">MENKILYDLIVSIVNKGYSEKVVEASKQAGAEGGTILYGRGTGIHEQAKLFNIAIEPEKELVLTLIDREKTDDVLESILENAELNKPGKGIAFVLEVERTIGINHILNRMVNEKVGEQDA</sequence>
<organism evidence="1">
    <name type="scientific">Alkalihalophilus sp. As8PL</name>
    <dbReference type="NCBI Taxonomy" id="3237103"/>
    <lineage>
        <taxon>Bacteria</taxon>
        <taxon>Bacillati</taxon>
        <taxon>Bacillota</taxon>
        <taxon>Bacilli</taxon>
        <taxon>Bacillales</taxon>
        <taxon>Bacillaceae</taxon>
        <taxon>Alkalihalophilus</taxon>
    </lineage>
</organism>
<proteinExistence type="predicted"/>
<dbReference type="Gene3D" id="3.30.70.120">
    <property type="match status" value="1"/>
</dbReference>
<dbReference type="EMBL" id="CP162551">
    <property type="protein sequence ID" value="XDI37800.1"/>
    <property type="molecule type" value="Genomic_DNA"/>
</dbReference>
<dbReference type="SMART" id="SM00938">
    <property type="entry name" value="P-II"/>
    <property type="match status" value="1"/>
</dbReference>
<dbReference type="GO" id="GO:0006808">
    <property type="term" value="P:regulation of nitrogen utilization"/>
    <property type="evidence" value="ECO:0007669"/>
    <property type="project" value="InterPro"/>
</dbReference>
<evidence type="ECO:0000313" key="1">
    <source>
        <dbReference type="EMBL" id="XDI37800.1"/>
    </source>
</evidence>
<reference evidence="1" key="1">
    <citation type="submission" date="2024-07" db="EMBL/GenBank/DDBJ databases">
        <title>Identification and characteristics of an arsenic-resistant bacterial isolate, which belongs to a novel species.</title>
        <authorList>
            <person name="Juszczyk A."/>
            <person name="Kowalczyk A."/>
            <person name="Was K."/>
            <person name="Kosowicz W."/>
            <person name="Budzyn A."/>
            <person name="Latowski D."/>
        </authorList>
    </citation>
    <scope>NUCLEOTIDE SEQUENCE</scope>
    <source>
        <strain evidence="1">As8PL</strain>
    </source>
</reference>
<protein>
    <submittedName>
        <fullName evidence="1">P-II family nitrogen regulator</fullName>
    </submittedName>
</protein>
<dbReference type="InterPro" id="IPR015867">
    <property type="entry name" value="N-reg_PII/ATP_PRibTrfase_C"/>
</dbReference>
<name>A0AB39BW72_9BACI</name>
<dbReference type="GO" id="GO:0030234">
    <property type="term" value="F:enzyme regulator activity"/>
    <property type="evidence" value="ECO:0007669"/>
    <property type="project" value="InterPro"/>
</dbReference>
<dbReference type="SUPFAM" id="SSF54913">
    <property type="entry name" value="GlnB-like"/>
    <property type="match status" value="1"/>
</dbReference>
<dbReference type="Pfam" id="PF00543">
    <property type="entry name" value="P-II"/>
    <property type="match status" value="1"/>
</dbReference>
<gene>
    <name evidence="1" type="ORF">AB3N04_05630</name>
</gene>
<dbReference type="InterPro" id="IPR011322">
    <property type="entry name" value="N-reg_PII-like_a/b"/>
</dbReference>
<dbReference type="RefSeq" id="WP_368505128.1">
    <property type="nucleotide sequence ID" value="NZ_CP162551.1"/>
</dbReference>
<accession>A0AB39BW72</accession>